<feature type="chain" id="PRO_5040885177" evidence="2">
    <location>
        <begin position="23"/>
        <end position="662"/>
    </location>
</feature>
<evidence type="ECO:0000259" key="3">
    <source>
        <dbReference type="PROSITE" id="PS50234"/>
    </source>
</evidence>
<dbReference type="AlphaFoldDB" id="A0A9X0R1Q4"/>
<dbReference type="SUPFAM" id="SSF53300">
    <property type="entry name" value="vWA-like"/>
    <property type="match status" value="1"/>
</dbReference>
<name>A0A9X0R1Q4_9PROT</name>
<dbReference type="EMBL" id="JACOMF010000033">
    <property type="protein sequence ID" value="MBC4017730.1"/>
    <property type="molecule type" value="Genomic_DNA"/>
</dbReference>
<evidence type="ECO:0000313" key="4">
    <source>
        <dbReference type="EMBL" id="MBC4017730.1"/>
    </source>
</evidence>
<reference evidence="4" key="1">
    <citation type="submission" date="2020-08" db="EMBL/GenBank/DDBJ databases">
        <authorList>
            <person name="Hu Y."/>
            <person name="Nguyen S.V."/>
            <person name="Li F."/>
            <person name="Fanning S."/>
        </authorList>
    </citation>
    <scope>NUCLEOTIDE SEQUENCE</scope>
    <source>
        <strain evidence="4">SYSU D8009</strain>
    </source>
</reference>
<proteinExistence type="predicted"/>
<dbReference type="InterPro" id="IPR002035">
    <property type="entry name" value="VWF_A"/>
</dbReference>
<dbReference type="Proteomes" id="UP000600101">
    <property type="component" value="Unassembled WGS sequence"/>
</dbReference>
<accession>A0A9X0R1Q4</accession>
<dbReference type="Gene3D" id="3.40.50.410">
    <property type="entry name" value="von Willebrand factor, type A domain"/>
    <property type="match status" value="1"/>
</dbReference>
<sequence>MTPRRLLPLLLGLLLLPGPAPAQQRDPWRQPGQPAAQPGGQPARVPLLVPNKRSIYLRVLLRPGATLHASAGVEPGRPGLGFSAFYVYARQGSGAEAWLQIGAAADGRTEGWVRAAQTLDWNHAMVAAFTNPANRGRGLFLETEAQARALLAPNGAAEAQRLRSEAAAGRPAAGVVALEPPSFVDIRQQFYLLPILNATTVERELGGPVRVLEVASAPAERPSAAPAPDALARFRAGLVFVVDTTISMQPYIDRTREAMTGIVGRLRETAVRDNFRFGVVGYRDSKDATPAGYEYTTRVFAKPDFAQPPEAGLAAMRDLTATATGNEGFDEDPVAGIATALDEIDWGPLGGRYLVLITDAGGRDAADPLSSTRQGMEQIAIRAREQGVAVMVVHLLTPEGRTAGNHARARRQYVALGSNGSTGDTLYFPVDDGSPEQFRGTISALVEGVLRQVAATTGRPIAELRGAGGGTAPPRQAERIERQLQVLAEAMRLAYLGREERTTAPDVIRSFVLDRDPAPPGNAAIDVRVLLTRNQLEDLNRTLEEILRAGRATRLQPRDFFSQLQTTMSLAARDPSRIAMAGALGGLLGEFLEGLPYASEVMGMTEREWNAMSAGSQARLLNQIEAKLRLYRDFSRSEVWTTLSGRRDAGEQVFPVPLDALP</sequence>
<feature type="compositionally biased region" description="Low complexity" evidence="1">
    <location>
        <begin position="30"/>
        <end position="43"/>
    </location>
</feature>
<dbReference type="CDD" id="cd00198">
    <property type="entry name" value="vWFA"/>
    <property type="match status" value="1"/>
</dbReference>
<dbReference type="PANTHER" id="PTHR47763:SF4">
    <property type="entry name" value="ALPHA-PROTEIN KINASE VWKA"/>
    <property type="match status" value="1"/>
</dbReference>
<dbReference type="InterPro" id="IPR052969">
    <property type="entry name" value="Thr-specific_kinase-like"/>
</dbReference>
<protein>
    <submittedName>
        <fullName evidence="4">VWA domain-containing protein</fullName>
    </submittedName>
</protein>
<feature type="signal peptide" evidence="2">
    <location>
        <begin position="1"/>
        <end position="22"/>
    </location>
</feature>
<evidence type="ECO:0000256" key="2">
    <source>
        <dbReference type="SAM" id="SignalP"/>
    </source>
</evidence>
<keyword evidence="2" id="KW-0732">Signal</keyword>
<dbReference type="PANTHER" id="PTHR47763">
    <property type="entry name" value="ALPHA-PROTEIN KINASE VWKA"/>
    <property type="match status" value="1"/>
</dbReference>
<organism evidence="4 5">
    <name type="scientific">Siccirubricoccus deserti</name>
    <dbReference type="NCBI Taxonomy" id="2013562"/>
    <lineage>
        <taxon>Bacteria</taxon>
        <taxon>Pseudomonadati</taxon>
        <taxon>Pseudomonadota</taxon>
        <taxon>Alphaproteobacteria</taxon>
        <taxon>Acetobacterales</taxon>
        <taxon>Roseomonadaceae</taxon>
        <taxon>Siccirubricoccus</taxon>
    </lineage>
</organism>
<dbReference type="InterPro" id="IPR036465">
    <property type="entry name" value="vWFA_dom_sf"/>
</dbReference>
<keyword evidence="5" id="KW-1185">Reference proteome</keyword>
<dbReference type="RefSeq" id="WP_186772482.1">
    <property type="nucleotide sequence ID" value="NZ_JACOMF010000033.1"/>
</dbReference>
<comment type="caution">
    <text evidence="4">The sequence shown here is derived from an EMBL/GenBank/DDBJ whole genome shotgun (WGS) entry which is preliminary data.</text>
</comment>
<evidence type="ECO:0000256" key="1">
    <source>
        <dbReference type="SAM" id="MobiDB-lite"/>
    </source>
</evidence>
<feature type="domain" description="VWFA" evidence="3">
    <location>
        <begin position="237"/>
        <end position="449"/>
    </location>
</feature>
<feature type="region of interest" description="Disordered" evidence="1">
    <location>
        <begin position="21"/>
        <end position="44"/>
    </location>
</feature>
<dbReference type="PROSITE" id="PS50234">
    <property type="entry name" value="VWFA"/>
    <property type="match status" value="1"/>
</dbReference>
<gene>
    <name evidence="4" type="ORF">H7965_20710</name>
</gene>
<evidence type="ECO:0000313" key="5">
    <source>
        <dbReference type="Proteomes" id="UP000600101"/>
    </source>
</evidence>